<keyword evidence="2" id="KW-1185">Reference proteome</keyword>
<organism evidence="1 2">
    <name type="scientific">Vermiconidia calcicola</name>
    <dbReference type="NCBI Taxonomy" id="1690605"/>
    <lineage>
        <taxon>Eukaryota</taxon>
        <taxon>Fungi</taxon>
        <taxon>Dikarya</taxon>
        <taxon>Ascomycota</taxon>
        <taxon>Pezizomycotina</taxon>
        <taxon>Dothideomycetes</taxon>
        <taxon>Dothideomycetidae</taxon>
        <taxon>Mycosphaerellales</taxon>
        <taxon>Extremaceae</taxon>
        <taxon>Vermiconidia</taxon>
    </lineage>
</organism>
<proteinExistence type="predicted"/>
<name>A0ACC3N3R9_9PEZI</name>
<dbReference type="EMBL" id="JAUTXU010000092">
    <property type="protein sequence ID" value="KAK3709485.1"/>
    <property type="molecule type" value="Genomic_DNA"/>
</dbReference>
<reference evidence="1" key="1">
    <citation type="submission" date="2023-07" db="EMBL/GenBank/DDBJ databases">
        <title>Black Yeasts Isolated from many extreme environments.</title>
        <authorList>
            <person name="Coleine C."/>
            <person name="Stajich J.E."/>
            <person name="Selbmann L."/>
        </authorList>
    </citation>
    <scope>NUCLEOTIDE SEQUENCE</scope>
    <source>
        <strain evidence="1">CCFEE 5714</strain>
    </source>
</reference>
<protein>
    <submittedName>
        <fullName evidence="1">Uncharacterized protein</fullName>
    </submittedName>
</protein>
<sequence>MPHAVMKLHEKIGLPESLQQRSRKALLISPTNEEHTKRHREIAEKIHELKLLKVEHTLPASPLTPRALNTSLHLLSLNDDSPTTKKERKAAKKAKKVSEMTKVLTSTDIEIVAKVLHPNDYIDEVELERRLLDDPDINDNRFFHKGTSNRREIRNVFVKKEKRGNGKEVLHLEAEELDGILQLLNVSPITGTTPAGERTIIAELRKKIEEYYVHDQNEKELMMMRKAGFWRWASSKAHKRLVENGKIWGVKDDRQSGKVADVATASDDSSSQAVGGAERDAETDTTTEADTDITTPSSEEGDDEGSAMSKRERMLPTLVPKSKDSLANIAGSNSCDGWTTIGNPNNVKKPVGNLKLVPNGGLLKLAQSPTAKRTAFYLDNFDDEA</sequence>
<gene>
    <name evidence="1" type="ORF">LTR37_010858</name>
</gene>
<comment type="caution">
    <text evidence="1">The sequence shown here is derived from an EMBL/GenBank/DDBJ whole genome shotgun (WGS) entry which is preliminary data.</text>
</comment>
<accession>A0ACC3N3R9</accession>
<dbReference type="Proteomes" id="UP001281147">
    <property type="component" value="Unassembled WGS sequence"/>
</dbReference>
<evidence type="ECO:0000313" key="2">
    <source>
        <dbReference type="Proteomes" id="UP001281147"/>
    </source>
</evidence>
<evidence type="ECO:0000313" key="1">
    <source>
        <dbReference type="EMBL" id="KAK3709485.1"/>
    </source>
</evidence>